<sequence>MSTATVASQNSLDHGVSQSDVTLFDTLAAAEASWRALETKGTTTPYQRFDWIRDLLAAGAEADVTVAIAIIRQDGRPVALLPLGIRRSGGLRRAHILGSDTSNADWMITAPGFEPDARALLSIFTSVSKLLGGIDLLSFDNLLVTWNGLANPLLQLPHAPGASHFYRTEIGDTPKPFIKHRLAPKRRGDLMRSRRRMEEAMGTVRLVRVADAATLAQVHEAFLTQRRTRFNEMGITNIFEEPYFRRFFRDATAASFGDPRPVFVAHALMGGDQIAATAWGTTAGDHYSLYINSTTSDEGSKFSLMHILIAELMDQLIDDGFKTFDIGLGDFSYKGRWTDPEPVYQALVPLTAKGRAAAAIMGRVTALKRTIKQNPKLWQITTTVRRALFRLRGKGSA</sequence>
<dbReference type="AlphaFoldDB" id="A0A1Y6G7J4"/>
<keyword evidence="2" id="KW-0808">Transferase</keyword>
<evidence type="ECO:0000259" key="1">
    <source>
        <dbReference type="Pfam" id="PF13480"/>
    </source>
</evidence>
<evidence type="ECO:0000313" key="3">
    <source>
        <dbReference type="Proteomes" id="UP000194474"/>
    </source>
</evidence>
<dbReference type="GO" id="GO:0016740">
    <property type="term" value="F:transferase activity"/>
    <property type="evidence" value="ECO:0007669"/>
    <property type="project" value="UniProtKB-KW"/>
</dbReference>
<dbReference type="Pfam" id="PF13480">
    <property type="entry name" value="Acetyltransf_6"/>
    <property type="match status" value="1"/>
</dbReference>
<feature type="domain" description="BioF2-like acetyltransferase" evidence="1">
    <location>
        <begin position="185"/>
        <end position="334"/>
    </location>
</feature>
<dbReference type="Proteomes" id="UP000194474">
    <property type="component" value="Unassembled WGS sequence"/>
</dbReference>
<dbReference type="InterPro" id="IPR016181">
    <property type="entry name" value="Acyl_CoA_acyltransferase"/>
</dbReference>
<dbReference type="SUPFAM" id="SSF55729">
    <property type="entry name" value="Acyl-CoA N-acyltransferases (Nat)"/>
    <property type="match status" value="1"/>
</dbReference>
<proteinExistence type="predicted"/>
<keyword evidence="3" id="KW-1185">Reference proteome</keyword>
<protein>
    <submittedName>
        <fullName evidence="2">Acetyltransferase involved in cellulose biosynthesis, CelD/BcsL family</fullName>
    </submittedName>
</protein>
<accession>A0A1Y6G7J4</accession>
<organism evidence="2 3">
    <name type="scientific">Devosia lucknowensis</name>
    <dbReference type="NCBI Taxonomy" id="1096929"/>
    <lineage>
        <taxon>Bacteria</taxon>
        <taxon>Pseudomonadati</taxon>
        <taxon>Pseudomonadota</taxon>
        <taxon>Alphaproteobacteria</taxon>
        <taxon>Hyphomicrobiales</taxon>
        <taxon>Devosiaceae</taxon>
        <taxon>Devosia</taxon>
    </lineage>
</organism>
<name>A0A1Y6G7J4_9HYPH</name>
<dbReference type="RefSeq" id="WP_170926534.1">
    <property type="nucleotide sequence ID" value="NZ_FXWK01000002.1"/>
</dbReference>
<evidence type="ECO:0000313" key="2">
    <source>
        <dbReference type="EMBL" id="SMQ86076.1"/>
    </source>
</evidence>
<dbReference type="EMBL" id="FXWK01000002">
    <property type="protein sequence ID" value="SMQ86076.1"/>
    <property type="molecule type" value="Genomic_DNA"/>
</dbReference>
<dbReference type="InterPro" id="IPR038740">
    <property type="entry name" value="BioF2-like_GNAT_dom"/>
</dbReference>
<dbReference type="Gene3D" id="3.40.630.30">
    <property type="match status" value="1"/>
</dbReference>
<gene>
    <name evidence="2" type="ORF">SAMN06295905_3373</name>
</gene>
<reference evidence="3" key="1">
    <citation type="submission" date="2017-04" db="EMBL/GenBank/DDBJ databases">
        <authorList>
            <person name="Varghese N."/>
            <person name="Submissions S."/>
        </authorList>
    </citation>
    <scope>NUCLEOTIDE SEQUENCE [LARGE SCALE GENOMIC DNA]</scope>
</reference>